<dbReference type="EMBL" id="UOFX01000051">
    <property type="protein sequence ID" value="VAX09395.1"/>
    <property type="molecule type" value="Genomic_DNA"/>
</dbReference>
<organism evidence="1">
    <name type="scientific">hydrothermal vent metagenome</name>
    <dbReference type="NCBI Taxonomy" id="652676"/>
    <lineage>
        <taxon>unclassified sequences</taxon>
        <taxon>metagenomes</taxon>
        <taxon>ecological metagenomes</taxon>
    </lineage>
</organism>
<dbReference type="InterPro" id="IPR029044">
    <property type="entry name" value="Nucleotide-diphossugar_trans"/>
</dbReference>
<gene>
    <name evidence="1" type="ORF">MNBD_GAMMA26-1901</name>
</gene>
<name>A0A3B1BST2_9ZZZZ</name>
<sequence length="121" mass="14011">MKGFAPIGLSTYNRLCHLKKTIKSLQQNTLASQSDLYIFSDAPKNGDEDIVVMVREYIHTVDGFKEVHIIERETNDRVANNRGGMKQLLDAYGKMIWFEDDNIISEYFLEFANDILVKYKD</sequence>
<dbReference type="SUPFAM" id="SSF53448">
    <property type="entry name" value="Nucleotide-diphospho-sugar transferases"/>
    <property type="match status" value="1"/>
</dbReference>
<accession>A0A3B1BST2</accession>
<protein>
    <submittedName>
        <fullName evidence="1">Uncharacterized protein</fullName>
    </submittedName>
</protein>
<dbReference type="AlphaFoldDB" id="A0A3B1BST2"/>
<reference evidence="1" key="1">
    <citation type="submission" date="2018-06" db="EMBL/GenBank/DDBJ databases">
        <authorList>
            <person name="Zhirakovskaya E."/>
        </authorList>
    </citation>
    <scope>NUCLEOTIDE SEQUENCE</scope>
</reference>
<feature type="non-terminal residue" evidence="1">
    <location>
        <position position="121"/>
    </location>
</feature>
<proteinExistence type="predicted"/>
<evidence type="ECO:0000313" key="1">
    <source>
        <dbReference type="EMBL" id="VAX09395.1"/>
    </source>
</evidence>
<dbReference type="Gene3D" id="3.90.550.10">
    <property type="entry name" value="Spore Coat Polysaccharide Biosynthesis Protein SpsA, Chain A"/>
    <property type="match status" value="1"/>
</dbReference>